<dbReference type="EMBL" id="LT670846">
    <property type="protein sequence ID" value="SHK53354.1"/>
    <property type="molecule type" value="Genomic_DNA"/>
</dbReference>
<keyword evidence="2" id="KW-1185">Reference proteome</keyword>
<organism evidence="1 2">
    <name type="scientific">Thermocrinis minervae</name>
    <dbReference type="NCBI Taxonomy" id="381751"/>
    <lineage>
        <taxon>Bacteria</taxon>
        <taxon>Pseudomonadati</taxon>
        <taxon>Aquificota</taxon>
        <taxon>Aquificia</taxon>
        <taxon>Aquificales</taxon>
        <taxon>Aquificaceae</taxon>
        <taxon>Thermocrinis</taxon>
    </lineage>
</organism>
<evidence type="ECO:0008006" key="3">
    <source>
        <dbReference type="Google" id="ProtNLM"/>
    </source>
</evidence>
<name>A0A1M6T905_9AQUI</name>
<dbReference type="AlphaFoldDB" id="A0A1M6T905"/>
<dbReference type="InterPro" id="IPR025529">
    <property type="entry name" value="DUF4416"/>
</dbReference>
<gene>
    <name evidence="1" type="ORF">SAMN05444391_1349</name>
</gene>
<proteinExistence type="predicted"/>
<reference evidence="1 2" key="1">
    <citation type="submission" date="2016-11" db="EMBL/GenBank/DDBJ databases">
        <authorList>
            <person name="Jaros S."/>
            <person name="Januszkiewicz K."/>
            <person name="Wedrychowicz H."/>
        </authorList>
    </citation>
    <scope>NUCLEOTIDE SEQUENCE [LARGE SCALE GENOMIC DNA]</scope>
    <source>
        <strain evidence="1 2">DSM 19557</strain>
    </source>
</reference>
<sequence length="191" mass="22727">MATETLGKPILAITYREGDLLERFLERLPLERMSEPFFFESIQSYYSREMGENLLKVFVSLKGLIRKDDLKVYKLWSVRWEKHLSVNGRRRLNIDPGYVDRHQLVLASSKARGGRIFLGEGVFAEIEYLYVHGAFRPLFWTYADYRDKKVKEFFHTVRKDYLRELKFAQDGYYLITDFSSEELLHEKVHAL</sequence>
<dbReference type="STRING" id="381751.SAMN05444391_1349"/>
<dbReference type="Proteomes" id="UP000189810">
    <property type="component" value="Chromosome I"/>
</dbReference>
<accession>A0A1M6T905</accession>
<evidence type="ECO:0000313" key="1">
    <source>
        <dbReference type="EMBL" id="SHK53354.1"/>
    </source>
</evidence>
<protein>
    <recommendedName>
        <fullName evidence="3">DUF4416 domain-containing protein</fullName>
    </recommendedName>
</protein>
<dbReference type="RefSeq" id="WP_231967109.1">
    <property type="nucleotide sequence ID" value="NZ_LT670846.1"/>
</dbReference>
<dbReference type="Pfam" id="PF14385">
    <property type="entry name" value="DUF4416"/>
    <property type="match status" value="1"/>
</dbReference>
<evidence type="ECO:0000313" key="2">
    <source>
        <dbReference type="Proteomes" id="UP000189810"/>
    </source>
</evidence>